<dbReference type="RefSeq" id="WP_212779958.1">
    <property type="nucleotide sequence ID" value="NZ_BMAY01000001.1"/>
</dbReference>
<organism evidence="2 3">
    <name type="scientific">Lactobacillus corticis</name>
    <dbReference type="NCBI Taxonomy" id="2201249"/>
    <lineage>
        <taxon>Bacteria</taxon>
        <taxon>Bacillati</taxon>
        <taxon>Bacillota</taxon>
        <taxon>Bacilli</taxon>
        <taxon>Lactobacillales</taxon>
        <taxon>Lactobacillaceae</taxon>
        <taxon>Lactobacillus</taxon>
    </lineage>
</organism>
<evidence type="ECO:0000256" key="1">
    <source>
        <dbReference type="SAM" id="Phobius"/>
    </source>
</evidence>
<keyword evidence="3" id="KW-1185">Reference proteome</keyword>
<dbReference type="EMBL" id="BMAY01000001">
    <property type="protein sequence ID" value="GFZ26248.1"/>
    <property type="molecule type" value="Genomic_DNA"/>
</dbReference>
<keyword evidence="1" id="KW-1133">Transmembrane helix</keyword>
<proteinExistence type="predicted"/>
<dbReference type="AlphaFoldDB" id="A0A916VHF3"/>
<feature type="transmembrane region" description="Helical" evidence="1">
    <location>
        <begin position="38"/>
        <end position="58"/>
    </location>
</feature>
<dbReference type="Proteomes" id="UP000677218">
    <property type="component" value="Unassembled WGS sequence"/>
</dbReference>
<protein>
    <submittedName>
        <fullName evidence="2">ABC transporter permease protein</fullName>
    </submittedName>
</protein>
<accession>A0A916VHF3</accession>
<feature type="transmembrane region" description="Helical" evidence="1">
    <location>
        <begin position="6"/>
        <end position="26"/>
    </location>
</feature>
<keyword evidence="1" id="KW-0812">Transmembrane</keyword>
<gene>
    <name evidence="2" type="ORF">LCB40_01280</name>
</gene>
<keyword evidence="1" id="KW-0472">Membrane</keyword>
<evidence type="ECO:0000313" key="2">
    <source>
        <dbReference type="EMBL" id="GFZ26248.1"/>
    </source>
</evidence>
<reference evidence="2" key="1">
    <citation type="submission" date="2020-08" db="EMBL/GenBank/DDBJ databases">
        <title>Taxonomic study for Lactobacillus species isolated from hardwood bark.</title>
        <authorList>
            <person name="Tohno M."/>
            <person name="Tanizawa Y."/>
        </authorList>
    </citation>
    <scope>NUCLEOTIDE SEQUENCE</scope>
    <source>
        <strain evidence="2">B40</strain>
    </source>
</reference>
<evidence type="ECO:0000313" key="3">
    <source>
        <dbReference type="Proteomes" id="UP000677218"/>
    </source>
</evidence>
<comment type="caution">
    <text evidence="2">The sequence shown here is derived from an EMBL/GenBank/DDBJ whole genome shotgun (WGS) entry which is preliminary data.</text>
</comment>
<name>A0A916VHF3_9LACO</name>
<sequence>MNLSMLVLMLAAALIIVSTFCVVFGLDTHRSKKTRKYLLFTALICIFILWGLINYILAHPY</sequence>